<dbReference type="CDD" id="cd04181">
    <property type="entry name" value="NTP_transferase"/>
    <property type="match status" value="1"/>
</dbReference>
<evidence type="ECO:0000259" key="1">
    <source>
        <dbReference type="Pfam" id="PF00483"/>
    </source>
</evidence>
<dbReference type="InterPro" id="IPR029044">
    <property type="entry name" value="Nucleotide-diphossugar_trans"/>
</dbReference>
<feature type="non-terminal residue" evidence="2">
    <location>
        <position position="227"/>
    </location>
</feature>
<proteinExistence type="predicted"/>
<feature type="domain" description="Nucleotidyl transferase" evidence="1">
    <location>
        <begin position="1"/>
        <end position="196"/>
    </location>
</feature>
<name>X1PLY7_9ZZZZ</name>
<dbReference type="EMBL" id="BARV01027991">
    <property type="protein sequence ID" value="GAI43521.1"/>
    <property type="molecule type" value="Genomic_DNA"/>
</dbReference>
<dbReference type="Pfam" id="PF00483">
    <property type="entry name" value="NTP_transferase"/>
    <property type="match status" value="1"/>
</dbReference>
<evidence type="ECO:0000313" key="2">
    <source>
        <dbReference type="EMBL" id="GAI43521.1"/>
    </source>
</evidence>
<sequence length="227" mass="25243">MVPVLNHAFLEHIFGYLKKHNVTDVILALGRQSDQLQSYFGDGSDFDIKIIYSVEDFPMGTAGAVKNAEKFLDSSFIVFNGDVFTDIDVTAMMNLHREKKASVSIALTPVENPTIYGVVETNEEGKVERFIEKPSWDKVSTNMINAGIYIVEPSILNCIAPGAFSMFERDVFPALLDKGDAVFSYSSDAYWIDIGMAKVPDSRLSILENIFHPKKTIPAEVSYVDIA</sequence>
<comment type="caution">
    <text evidence="2">The sequence shown here is derived from an EMBL/GenBank/DDBJ whole genome shotgun (WGS) entry which is preliminary data.</text>
</comment>
<gene>
    <name evidence="2" type="ORF">S06H3_44923</name>
</gene>
<organism evidence="2">
    <name type="scientific">marine sediment metagenome</name>
    <dbReference type="NCBI Taxonomy" id="412755"/>
    <lineage>
        <taxon>unclassified sequences</taxon>
        <taxon>metagenomes</taxon>
        <taxon>ecological metagenomes</taxon>
    </lineage>
</organism>
<accession>X1PLY7</accession>
<dbReference type="InterPro" id="IPR005835">
    <property type="entry name" value="NTP_transferase_dom"/>
</dbReference>
<dbReference type="AlphaFoldDB" id="X1PLY7"/>
<protein>
    <recommendedName>
        <fullName evidence="1">Nucleotidyl transferase domain-containing protein</fullName>
    </recommendedName>
</protein>
<dbReference type="SUPFAM" id="SSF53448">
    <property type="entry name" value="Nucleotide-diphospho-sugar transferases"/>
    <property type="match status" value="1"/>
</dbReference>
<reference evidence="2" key="1">
    <citation type="journal article" date="2014" name="Front. Microbiol.">
        <title>High frequency of phylogenetically diverse reductive dehalogenase-homologous genes in deep subseafloor sedimentary metagenomes.</title>
        <authorList>
            <person name="Kawai M."/>
            <person name="Futagami T."/>
            <person name="Toyoda A."/>
            <person name="Takaki Y."/>
            <person name="Nishi S."/>
            <person name="Hori S."/>
            <person name="Arai W."/>
            <person name="Tsubouchi T."/>
            <person name="Morono Y."/>
            <person name="Uchiyama I."/>
            <person name="Ito T."/>
            <person name="Fujiyama A."/>
            <person name="Inagaki F."/>
            <person name="Takami H."/>
        </authorList>
    </citation>
    <scope>NUCLEOTIDE SEQUENCE</scope>
    <source>
        <strain evidence="2">Expedition CK06-06</strain>
    </source>
</reference>
<dbReference type="PANTHER" id="PTHR22572">
    <property type="entry name" value="SUGAR-1-PHOSPHATE GUANYL TRANSFERASE"/>
    <property type="match status" value="1"/>
</dbReference>
<dbReference type="InterPro" id="IPR050486">
    <property type="entry name" value="Mannose-1P_guanyltransferase"/>
</dbReference>
<dbReference type="Gene3D" id="3.90.550.10">
    <property type="entry name" value="Spore Coat Polysaccharide Biosynthesis Protein SpsA, Chain A"/>
    <property type="match status" value="1"/>
</dbReference>